<reference evidence="1 2" key="1">
    <citation type="submission" date="2015-01" db="EMBL/GenBank/DDBJ databases">
        <title>Evolution of Trichinella species and genotypes.</title>
        <authorList>
            <person name="Korhonen P.K."/>
            <person name="Edoardo P."/>
            <person name="Giuseppe L.R."/>
            <person name="Gasser R.B."/>
        </authorList>
    </citation>
    <scope>NUCLEOTIDE SEQUENCE [LARGE SCALE GENOMIC DNA]</scope>
    <source>
        <strain evidence="1">ISS141</strain>
    </source>
</reference>
<sequence length="113" mass="12811">MVDERQYIQASTSYNTKRSLSSFAQHRPKTLQNATLTDLTKCLESQSPTATFIQFSSLPAYPYTCSCSCKTTFRKINWSNGKPGSCSRAYADNSHVAQCHKEAVQRHKWHQST</sequence>
<gene>
    <name evidence="1" type="ORF">T4E_5812</name>
</gene>
<comment type="caution">
    <text evidence="1">The sequence shown here is derived from an EMBL/GenBank/DDBJ whole genome shotgun (WGS) entry which is preliminary data.</text>
</comment>
<dbReference type="Proteomes" id="UP000054815">
    <property type="component" value="Unassembled WGS sequence"/>
</dbReference>
<dbReference type="EMBL" id="JYDU01000075">
    <property type="protein sequence ID" value="KRX94249.1"/>
    <property type="molecule type" value="Genomic_DNA"/>
</dbReference>
<name>A0A0V0Y3A0_TRIPS</name>
<accession>A0A0V0Y3A0</accession>
<organism evidence="1 2">
    <name type="scientific">Trichinella pseudospiralis</name>
    <name type="common">Parasitic roundworm</name>
    <dbReference type="NCBI Taxonomy" id="6337"/>
    <lineage>
        <taxon>Eukaryota</taxon>
        <taxon>Metazoa</taxon>
        <taxon>Ecdysozoa</taxon>
        <taxon>Nematoda</taxon>
        <taxon>Enoplea</taxon>
        <taxon>Dorylaimia</taxon>
        <taxon>Trichinellida</taxon>
        <taxon>Trichinellidae</taxon>
        <taxon>Trichinella</taxon>
    </lineage>
</organism>
<evidence type="ECO:0000313" key="2">
    <source>
        <dbReference type="Proteomes" id="UP000054815"/>
    </source>
</evidence>
<evidence type="ECO:0000313" key="1">
    <source>
        <dbReference type="EMBL" id="KRX94249.1"/>
    </source>
</evidence>
<proteinExistence type="predicted"/>
<protein>
    <submittedName>
        <fullName evidence="1">Uncharacterized protein</fullName>
    </submittedName>
</protein>
<dbReference type="AlphaFoldDB" id="A0A0V0Y3A0"/>